<keyword evidence="2" id="KW-1185">Reference proteome</keyword>
<comment type="caution">
    <text evidence="1">The sequence shown here is derived from an EMBL/GenBank/DDBJ whole genome shotgun (WGS) entry which is preliminary data.</text>
</comment>
<evidence type="ECO:0000313" key="2">
    <source>
        <dbReference type="Proteomes" id="UP001177021"/>
    </source>
</evidence>
<dbReference type="Proteomes" id="UP001177021">
    <property type="component" value="Unassembled WGS sequence"/>
</dbReference>
<evidence type="ECO:0000313" key="1">
    <source>
        <dbReference type="EMBL" id="CAJ2629222.1"/>
    </source>
</evidence>
<gene>
    <name evidence="1" type="ORF">MILVUS5_LOCUS1258</name>
</gene>
<organism evidence="1 2">
    <name type="scientific">Trifolium pratense</name>
    <name type="common">Red clover</name>
    <dbReference type="NCBI Taxonomy" id="57577"/>
    <lineage>
        <taxon>Eukaryota</taxon>
        <taxon>Viridiplantae</taxon>
        <taxon>Streptophyta</taxon>
        <taxon>Embryophyta</taxon>
        <taxon>Tracheophyta</taxon>
        <taxon>Spermatophyta</taxon>
        <taxon>Magnoliopsida</taxon>
        <taxon>eudicotyledons</taxon>
        <taxon>Gunneridae</taxon>
        <taxon>Pentapetalae</taxon>
        <taxon>rosids</taxon>
        <taxon>fabids</taxon>
        <taxon>Fabales</taxon>
        <taxon>Fabaceae</taxon>
        <taxon>Papilionoideae</taxon>
        <taxon>50 kb inversion clade</taxon>
        <taxon>NPAAA clade</taxon>
        <taxon>Hologalegina</taxon>
        <taxon>IRL clade</taxon>
        <taxon>Trifolieae</taxon>
        <taxon>Trifolium</taxon>
    </lineage>
</organism>
<protein>
    <submittedName>
        <fullName evidence="1">Uncharacterized protein</fullName>
    </submittedName>
</protein>
<sequence>MSMLYQRLSNIPHTFPPAILHLPIHFSLFSFLTLSKHICHLIIPNLISLISHSFFKIHFQATIDLSFYLHLLKPEIPIQLNRHPRNPTSDLTDTKNGQKWTAVYQPRLSIGLGFLDRIRPTSDRCPPLSQTTQTREQLNQNAKHPKP</sequence>
<accession>A0ACB0IDR5</accession>
<reference evidence="1" key="1">
    <citation type="submission" date="2023-10" db="EMBL/GenBank/DDBJ databases">
        <authorList>
            <person name="Rodriguez Cubillos JULIANA M."/>
            <person name="De Vega J."/>
        </authorList>
    </citation>
    <scope>NUCLEOTIDE SEQUENCE</scope>
</reference>
<dbReference type="EMBL" id="CASHSV030000001">
    <property type="protein sequence ID" value="CAJ2629222.1"/>
    <property type="molecule type" value="Genomic_DNA"/>
</dbReference>
<proteinExistence type="predicted"/>
<name>A0ACB0IDR5_TRIPR</name>